<dbReference type="InterPro" id="IPR036388">
    <property type="entry name" value="WH-like_DNA-bd_sf"/>
</dbReference>
<dbReference type="InterPro" id="IPR014284">
    <property type="entry name" value="RNA_pol_sigma-70_dom"/>
</dbReference>
<keyword evidence="4" id="KW-0804">Transcription</keyword>
<dbReference type="Pfam" id="PF04542">
    <property type="entry name" value="Sigma70_r2"/>
    <property type="match status" value="1"/>
</dbReference>
<dbReference type="Proteomes" id="UP000324233">
    <property type="component" value="Chromosome"/>
</dbReference>
<evidence type="ECO:0000256" key="4">
    <source>
        <dbReference type="ARBA" id="ARBA00023163"/>
    </source>
</evidence>
<dbReference type="GO" id="GO:0006352">
    <property type="term" value="P:DNA-templated transcription initiation"/>
    <property type="evidence" value="ECO:0007669"/>
    <property type="project" value="InterPro"/>
</dbReference>
<dbReference type="EMBL" id="CP042997">
    <property type="protein sequence ID" value="QEH31919.1"/>
    <property type="molecule type" value="Genomic_DNA"/>
</dbReference>
<protein>
    <submittedName>
        <fullName evidence="7">ECF RNA polymerase sigma factor RpoE</fullName>
    </submittedName>
</protein>
<dbReference type="GO" id="GO:0016987">
    <property type="term" value="F:sigma factor activity"/>
    <property type="evidence" value="ECO:0007669"/>
    <property type="project" value="UniProtKB-KW"/>
</dbReference>
<evidence type="ECO:0000313" key="7">
    <source>
        <dbReference type="EMBL" id="QEH31919.1"/>
    </source>
</evidence>
<evidence type="ECO:0000313" key="8">
    <source>
        <dbReference type="Proteomes" id="UP000324233"/>
    </source>
</evidence>
<evidence type="ECO:0000256" key="3">
    <source>
        <dbReference type="ARBA" id="ARBA00023082"/>
    </source>
</evidence>
<keyword evidence="8" id="KW-1185">Reference proteome</keyword>
<dbReference type="RefSeq" id="WP_148590724.1">
    <property type="nucleotide sequence ID" value="NZ_CP042997.1"/>
</dbReference>
<dbReference type="InterPro" id="IPR013249">
    <property type="entry name" value="RNA_pol_sigma70_r4_t2"/>
</dbReference>
<evidence type="ECO:0000256" key="2">
    <source>
        <dbReference type="ARBA" id="ARBA00023015"/>
    </source>
</evidence>
<feature type="domain" description="RNA polymerase sigma factor 70 region 4 type 2" evidence="6">
    <location>
        <begin position="117"/>
        <end position="168"/>
    </location>
</feature>
<dbReference type="PANTHER" id="PTHR43133">
    <property type="entry name" value="RNA POLYMERASE ECF-TYPE SIGMA FACTO"/>
    <property type="match status" value="1"/>
</dbReference>
<evidence type="ECO:0000259" key="5">
    <source>
        <dbReference type="Pfam" id="PF04542"/>
    </source>
</evidence>
<organism evidence="7 8">
    <name type="scientific">Aquisphaera giovannonii</name>
    <dbReference type="NCBI Taxonomy" id="406548"/>
    <lineage>
        <taxon>Bacteria</taxon>
        <taxon>Pseudomonadati</taxon>
        <taxon>Planctomycetota</taxon>
        <taxon>Planctomycetia</taxon>
        <taxon>Isosphaerales</taxon>
        <taxon>Isosphaeraceae</taxon>
        <taxon>Aquisphaera</taxon>
    </lineage>
</organism>
<proteinExistence type="inferred from homology"/>
<evidence type="ECO:0000256" key="1">
    <source>
        <dbReference type="ARBA" id="ARBA00010641"/>
    </source>
</evidence>
<reference evidence="7 8" key="1">
    <citation type="submission" date="2019-08" db="EMBL/GenBank/DDBJ databases">
        <title>Deep-cultivation of Planctomycetes and their phenomic and genomic characterization uncovers novel biology.</title>
        <authorList>
            <person name="Wiegand S."/>
            <person name="Jogler M."/>
            <person name="Boedeker C."/>
            <person name="Pinto D."/>
            <person name="Vollmers J."/>
            <person name="Rivas-Marin E."/>
            <person name="Kohn T."/>
            <person name="Peeters S.H."/>
            <person name="Heuer A."/>
            <person name="Rast P."/>
            <person name="Oberbeckmann S."/>
            <person name="Bunk B."/>
            <person name="Jeske O."/>
            <person name="Meyerdierks A."/>
            <person name="Storesund J.E."/>
            <person name="Kallscheuer N."/>
            <person name="Luecker S."/>
            <person name="Lage O.M."/>
            <person name="Pohl T."/>
            <person name="Merkel B.J."/>
            <person name="Hornburger P."/>
            <person name="Mueller R.-W."/>
            <person name="Bruemmer F."/>
            <person name="Labrenz M."/>
            <person name="Spormann A.M."/>
            <person name="Op den Camp H."/>
            <person name="Overmann J."/>
            <person name="Amann R."/>
            <person name="Jetten M.S.M."/>
            <person name="Mascher T."/>
            <person name="Medema M.H."/>
            <person name="Devos D.P."/>
            <person name="Kaster A.-K."/>
            <person name="Ovreas L."/>
            <person name="Rohde M."/>
            <person name="Galperin M.Y."/>
            <person name="Jogler C."/>
        </authorList>
    </citation>
    <scope>NUCLEOTIDE SEQUENCE [LARGE SCALE GENOMIC DNA]</scope>
    <source>
        <strain evidence="7 8">OJF2</strain>
    </source>
</reference>
<feature type="domain" description="RNA polymerase sigma-70 region 2" evidence="5">
    <location>
        <begin position="22"/>
        <end position="90"/>
    </location>
</feature>
<dbReference type="Gene3D" id="1.10.1740.10">
    <property type="match status" value="1"/>
</dbReference>
<dbReference type="AlphaFoldDB" id="A0A5B9VUY4"/>
<dbReference type="SUPFAM" id="SSF88659">
    <property type="entry name" value="Sigma3 and sigma4 domains of RNA polymerase sigma factors"/>
    <property type="match status" value="1"/>
</dbReference>
<name>A0A5B9VUY4_9BACT</name>
<gene>
    <name evidence="7" type="primary">rpoE_3</name>
    <name evidence="7" type="ORF">OJF2_03860</name>
</gene>
<dbReference type="SUPFAM" id="SSF88946">
    <property type="entry name" value="Sigma2 domain of RNA polymerase sigma factors"/>
    <property type="match status" value="1"/>
</dbReference>
<dbReference type="OrthoDB" id="9784272at2"/>
<accession>A0A5B9VUY4</accession>
<dbReference type="KEGG" id="agv:OJF2_03860"/>
<sequence length="191" mass="20847">MARTLLQRIAGGDQSAVPECLARYGGLVWSLAIRSCGGDRAEAEDATQEIFLDLWTHCGRFDPGRGGEETFVALIARRRLTDRMRRASRRPTAQELPADLAGPWRPDEVEVRDEVGRVMRALAGMPDDKRRVLILAIHLGMTHEEIARETGMPLGTVKTHARRGLAALRTLLAAEEGEPSRAGEPSKGGGS</sequence>
<evidence type="ECO:0000259" key="6">
    <source>
        <dbReference type="Pfam" id="PF08281"/>
    </source>
</evidence>
<dbReference type="InterPro" id="IPR039425">
    <property type="entry name" value="RNA_pol_sigma-70-like"/>
</dbReference>
<dbReference type="InterPro" id="IPR013324">
    <property type="entry name" value="RNA_pol_sigma_r3/r4-like"/>
</dbReference>
<dbReference type="InterPro" id="IPR013325">
    <property type="entry name" value="RNA_pol_sigma_r2"/>
</dbReference>
<keyword evidence="2" id="KW-0805">Transcription regulation</keyword>
<dbReference type="GO" id="GO:0003677">
    <property type="term" value="F:DNA binding"/>
    <property type="evidence" value="ECO:0007669"/>
    <property type="project" value="InterPro"/>
</dbReference>
<dbReference type="CDD" id="cd06171">
    <property type="entry name" value="Sigma70_r4"/>
    <property type="match status" value="1"/>
</dbReference>
<comment type="similarity">
    <text evidence="1">Belongs to the sigma-70 factor family. ECF subfamily.</text>
</comment>
<dbReference type="Pfam" id="PF08281">
    <property type="entry name" value="Sigma70_r4_2"/>
    <property type="match status" value="1"/>
</dbReference>
<dbReference type="NCBIfam" id="TIGR02937">
    <property type="entry name" value="sigma70-ECF"/>
    <property type="match status" value="1"/>
</dbReference>
<keyword evidence="3" id="KW-0731">Sigma factor</keyword>
<dbReference type="PANTHER" id="PTHR43133:SF62">
    <property type="entry name" value="RNA POLYMERASE SIGMA FACTOR SIGZ"/>
    <property type="match status" value="1"/>
</dbReference>
<dbReference type="Gene3D" id="1.10.10.10">
    <property type="entry name" value="Winged helix-like DNA-binding domain superfamily/Winged helix DNA-binding domain"/>
    <property type="match status" value="1"/>
</dbReference>
<dbReference type="InterPro" id="IPR007627">
    <property type="entry name" value="RNA_pol_sigma70_r2"/>
</dbReference>